<feature type="domain" description="Glycosyltransferase subfamily 4-like N-terminal" evidence="4">
    <location>
        <begin position="38"/>
        <end position="171"/>
    </location>
</feature>
<proteinExistence type="predicted"/>
<sequence length="369" mass="38950">MWQAVVEEDRRLAAHLAFVAPPGAVSGAEPTGGNIYDRRMVEGLRAAGMRVTFTAAAGSWPRPSREDRAGLARVLDQISDDAPVVLDGLIACSAPDVLAGHAERLRLVVLVHMPLGDDVGLPAQVAAELADRERRTLRMARAVVATSNATADRLRRSHGLDVQVVEPGVDPAPGARPSTRGDRLLCVASVAPVKGQDVLVDALAALTDLPWHCRCVGAERHADFAASVRRRIADLGLTDRIVLAGAQTDDQLEASYAESDLLVLPSRAESYGMVVVEALARGIPVVASAVGGLLEAVGTTSIGPPGILVPPDDPPALAAAVRTWLTSRAERDRLRGAAHERRTALEPWSAAARRFATVLRRLTPSGTAS</sequence>
<dbReference type="CDD" id="cd03801">
    <property type="entry name" value="GT4_PimA-like"/>
    <property type="match status" value="1"/>
</dbReference>
<dbReference type="Gene3D" id="3.40.50.2000">
    <property type="entry name" value="Glycogen Phosphorylase B"/>
    <property type="match status" value="2"/>
</dbReference>
<dbReference type="InterPro" id="IPR001296">
    <property type="entry name" value="Glyco_trans_1"/>
</dbReference>
<gene>
    <name evidence="5" type="ORF">DIU77_006850</name>
</gene>
<dbReference type="InterPro" id="IPR028098">
    <property type="entry name" value="Glyco_trans_4-like_N"/>
</dbReference>
<dbReference type="PANTHER" id="PTHR12526">
    <property type="entry name" value="GLYCOSYLTRANSFERASE"/>
    <property type="match status" value="1"/>
</dbReference>
<accession>A0ABD6FF53</accession>
<dbReference type="Pfam" id="PF13439">
    <property type="entry name" value="Glyco_transf_4"/>
    <property type="match status" value="1"/>
</dbReference>
<keyword evidence="1 5" id="KW-0328">Glycosyltransferase</keyword>
<evidence type="ECO:0000313" key="6">
    <source>
        <dbReference type="Proteomes" id="UP000249324"/>
    </source>
</evidence>
<dbReference type="Proteomes" id="UP000249324">
    <property type="component" value="Unassembled WGS sequence"/>
</dbReference>
<dbReference type="SUPFAM" id="SSF53756">
    <property type="entry name" value="UDP-Glycosyltransferase/glycogen phosphorylase"/>
    <property type="match status" value="1"/>
</dbReference>
<feature type="domain" description="Glycosyl transferase family 1" evidence="3">
    <location>
        <begin position="183"/>
        <end position="340"/>
    </location>
</feature>
<dbReference type="Pfam" id="PF00534">
    <property type="entry name" value="Glycos_transf_1"/>
    <property type="match status" value="1"/>
</dbReference>
<evidence type="ECO:0000313" key="5">
    <source>
        <dbReference type="EMBL" id="MFO7191946.1"/>
    </source>
</evidence>
<evidence type="ECO:0000256" key="2">
    <source>
        <dbReference type="ARBA" id="ARBA00022679"/>
    </source>
</evidence>
<dbReference type="PANTHER" id="PTHR12526:SF510">
    <property type="entry name" value="D-INOSITOL 3-PHOSPHATE GLYCOSYLTRANSFERASE"/>
    <property type="match status" value="1"/>
</dbReference>
<keyword evidence="2 5" id="KW-0808">Transferase</keyword>
<dbReference type="GO" id="GO:0016757">
    <property type="term" value="F:glycosyltransferase activity"/>
    <property type="evidence" value="ECO:0007669"/>
    <property type="project" value="UniProtKB-KW"/>
</dbReference>
<evidence type="ECO:0000259" key="4">
    <source>
        <dbReference type="Pfam" id="PF13439"/>
    </source>
</evidence>
<evidence type="ECO:0000259" key="3">
    <source>
        <dbReference type="Pfam" id="PF00534"/>
    </source>
</evidence>
<dbReference type="EC" id="2.4.-.-" evidence="5"/>
<evidence type="ECO:0000256" key="1">
    <source>
        <dbReference type="ARBA" id="ARBA00022676"/>
    </source>
</evidence>
<dbReference type="AlphaFoldDB" id="A0ABD6FF53"/>
<comment type="caution">
    <text evidence="5">The sequence shown here is derived from an EMBL/GenBank/DDBJ whole genome shotgun (WGS) entry which is preliminary data.</text>
</comment>
<protein>
    <submittedName>
        <fullName evidence="5">Glycosyltransferase family 4 protein</fullName>
        <ecNumber evidence="5">2.4.-.-</ecNumber>
    </submittedName>
</protein>
<organism evidence="5 6">
    <name type="scientific">Thermocrispum agreste</name>
    <dbReference type="NCBI Taxonomy" id="37925"/>
    <lineage>
        <taxon>Bacteria</taxon>
        <taxon>Bacillati</taxon>
        <taxon>Actinomycetota</taxon>
        <taxon>Actinomycetes</taxon>
        <taxon>Pseudonocardiales</taxon>
        <taxon>Pseudonocardiaceae</taxon>
        <taxon>Thermocrispum</taxon>
    </lineage>
</organism>
<dbReference type="EMBL" id="QGUI02000061">
    <property type="protein sequence ID" value="MFO7191946.1"/>
    <property type="molecule type" value="Genomic_DNA"/>
</dbReference>
<reference evidence="5 6" key="1">
    <citation type="journal article" date="2021" name="BMC Genomics">
        <title>Genome-resolved metagenome and metatranscriptome analyses of thermophilic composting reveal key bacterial players and their metabolic interactions.</title>
        <authorList>
            <person name="Braga L.P.P."/>
            <person name="Pereira R.V."/>
            <person name="Martins L.F."/>
            <person name="Moura L.M.S."/>
            <person name="Sanchez F.B."/>
            <person name="Patane J.S.L."/>
            <person name="da Silva A.M."/>
            <person name="Setubal J.C."/>
        </authorList>
    </citation>
    <scope>NUCLEOTIDE SEQUENCE [LARGE SCALE GENOMIC DNA]</scope>
    <source>
        <strain evidence="5">ZC4RG45</strain>
    </source>
</reference>
<name>A0ABD6FF53_9PSEU</name>